<protein>
    <submittedName>
        <fullName evidence="2">ParA family protein</fullName>
    </submittedName>
</protein>
<dbReference type="EMBL" id="JBBMFS010000004">
    <property type="protein sequence ID" value="MEQ2554728.1"/>
    <property type="molecule type" value="Genomic_DNA"/>
</dbReference>
<keyword evidence="3" id="KW-1185">Reference proteome</keyword>
<dbReference type="SUPFAM" id="SSF52540">
    <property type="entry name" value="P-loop containing nucleoside triphosphate hydrolases"/>
    <property type="match status" value="1"/>
</dbReference>
<comment type="caution">
    <text evidence="2">The sequence shown here is derived from an EMBL/GenBank/DDBJ whole genome shotgun (WGS) entry which is preliminary data.</text>
</comment>
<dbReference type="PANTHER" id="PTHR13696">
    <property type="entry name" value="P-LOOP CONTAINING NUCLEOSIDE TRIPHOSPHATE HYDROLASE"/>
    <property type="match status" value="1"/>
</dbReference>
<dbReference type="PANTHER" id="PTHR13696:SF52">
    <property type="entry name" value="PARA FAMILY PROTEIN CT_582"/>
    <property type="match status" value="1"/>
</dbReference>
<feature type="domain" description="AAA" evidence="1">
    <location>
        <begin position="3"/>
        <end position="182"/>
    </location>
</feature>
<reference evidence="2" key="1">
    <citation type="submission" date="2024-03" db="EMBL/GenBank/DDBJ databases">
        <title>Human intestinal bacterial collection.</title>
        <authorList>
            <person name="Pauvert C."/>
            <person name="Hitch T.C.A."/>
            <person name="Clavel T."/>
        </authorList>
    </citation>
    <scope>NUCLEOTIDE SEQUENCE [LARGE SCALE GENOMIC DNA]</scope>
    <source>
        <strain evidence="2">CLA-AA-H89B</strain>
    </source>
</reference>
<dbReference type="Gene3D" id="3.40.50.300">
    <property type="entry name" value="P-loop containing nucleotide triphosphate hydrolases"/>
    <property type="match status" value="1"/>
</dbReference>
<dbReference type="CDD" id="cd02042">
    <property type="entry name" value="ParAB_family"/>
    <property type="match status" value="1"/>
</dbReference>
<evidence type="ECO:0000313" key="2">
    <source>
        <dbReference type="EMBL" id="MEQ2554728.1"/>
    </source>
</evidence>
<proteinExistence type="predicted"/>
<dbReference type="Proteomes" id="UP001546774">
    <property type="component" value="Unassembled WGS sequence"/>
</dbReference>
<dbReference type="InterPro" id="IPR025669">
    <property type="entry name" value="AAA_dom"/>
</dbReference>
<sequence length="278" mass="31572">MSEVISFINEKGGVGKSTSAITIAQILAISGYNVLLIDLDPQMNTTKMFGQTDEVLDINYEHLFCTKQLRKSSVLEFISSTDYKNISILSASRELSTLVYTIYDRSKEAGGTNIELYLRHNLSLIKDDFDYIIIDNSPFKSYLTTCAICASDKIVTPICVDNFSYDGLMSLFDTIEDLNSKYSLAIEFAGIFMTRVAGRTTLYKQMFESYENMFGEKFLPVSIRNCIAVSESNTTFEPLLTYDKRCTAAQDYIELVNYLGLMDNKHYRELAKYLKGER</sequence>
<evidence type="ECO:0000313" key="3">
    <source>
        <dbReference type="Proteomes" id="UP001546774"/>
    </source>
</evidence>
<evidence type="ECO:0000259" key="1">
    <source>
        <dbReference type="Pfam" id="PF13614"/>
    </source>
</evidence>
<organism evidence="2 3">
    <name type="scientific">Lachnospira intestinalis</name>
    <dbReference type="NCBI Taxonomy" id="3133158"/>
    <lineage>
        <taxon>Bacteria</taxon>
        <taxon>Bacillati</taxon>
        <taxon>Bacillota</taxon>
        <taxon>Clostridia</taxon>
        <taxon>Lachnospirales</taxon>
        <taxon>Lachnospiraceae</taxon>
        <taxon>Lachnospira</taxon>
    </lineage>
</organism>
<gene>
    <name evidence="2" type="ORF">WMO37_06785</name>
</gene>
<accession>A0ABV1H4U8</accession>
<dbReference type="InterPro" id="IPR050678">
    <property type="entry name" value="DNA_Partitioning_ATPase"/>
</dbReference>
<dbReference type="InterPro" id="IPR027417">
    <property type="entry name" value="P-loop_NTPase"/>
</dbReference>
<name>A0ABV1H4U8_9FIRM</name>
<dbReference type="Pfam" id="PF13614">
    <property type="entry name" value="AAA_31"/>
    <property type="match status" value="1"/>
</dbReference>